<accession>A0A2G9SA91</accession>
<evidence type="ECO:0000256" key="1">
    <source>
        <dbReference type="SAM" id="MobiDB-lite"/>
    </source>
</evidence>
<gene>
    <name evidence="2" type="ORF">AB205_0212360</name>
</gene>
<feature type="non-terminal residue" evidence="2">
    <location>
        <position position="301"/>
    </location>
</feature>
<feature type="non-terminal residue" evidence="2">
    <location>
        <position position="1"/>
    </location>
</feature>
<evidence type="ECO:0000313" key="3">
    <source>
        <dbReference type="Proteomes" id="UP000228934"/>
    </source>
</evidence>
<name>A0A2G9SA91_AQUCT</name>
<dbReference type="Proteomes" id="UP000228934">
    <property type="component" value="Unassembled WGS sequence"/>
</dbReference>
<keyword evidence="3" id="KW-1185">Reference proteome</keyword>
<feature type="region of interest" description="Disordered" evidence="1">
    <location>
        <begin position="166"/>
        <end position="227"/>
    </location>
</feature>
<proteinExistence type="predicted"/>
<evidence type="ECO:0000313" key="2">
    <source>
        <dbReference type="EMBL" id="PIO36361.1"/>
    </source>
</evidence>
<sequence>HICAASSVRICATSSLPICAAPSVPPHLCHSICATPSVPSHQCPAVPPHQCTSVLPHQCTSVPSQCTSVPPHQCPPVPPHQCPPVPPHQCPPVPPHQCTSAHLSSLISAHLFHLISLATMSKRSFSAEEAYQILSQADESNGELSFSHSLSNSDSELDINYEPVLSSGTLSDSEEEDIRPAKQRHSGEEAVASTSTAVPSTSTAVPSTSTAVPSTSTAVPRKERPRTHASLPYALQNPLWLPPNSGEANIPPFTAQPGVQVDTENFSSINFLNLIFTEDMLSNIVAQCNLYAQQFKAIYFE</sequence>
<dbReference type="AlphaFoldDB" id="A0A2G9SA91"/>
<protein>
    <submittedName>
        <fullName evidence="2">Uncharacterized protein</fullName>
    </submittedName>
</protein>
<feature type="compositionally biased region" description="Low complexity" evidence="1">
    <location>
        <begin position="190"/>
        <end position="219"/>
    </location>
</feature>
<dbReference type="EMBL" id="KV926716">
    <property type="protein sequence ID" value="PIO36361.1"/>
    <property type="molecule type" value="Genomic_DNA"/>
</dbReference>
<reference evidence="3" key="1">
    <citation type="journal article" date="2017" name="Nat. Commun.">
        <title>The North American bullfrog draft genome provides insight into hormonal regulation of long noncoding RNA.</title>
        <authorList>
            <person name="Hammond S.A."/>
            <person name="Warren R.L."/>
            <person name="Vandervalk B.P."/>
            <person name="Kucuk E."/>
            <person name="Khan H."/>
            <person name="Gibb E.A."/>
            <person name="Pandoh P."/>
            <person name="Kirk H."/>
            <person name="Zhao Y."/>
            <person name="Jones M."/>
            <person name="Mungall A.J."/>
            <person name="Coope R."/>
            <person name="Pleasance S."/>
            <person name="Moore R.A."/>
            <person name="Holt R.A."/>
            <person name="Round J.M."/>
            <person name="Ohora S."/>
            <person name="Walle B.V."/>
            <person name="Veldhoen N."/>
            <person name="Helbing C.C."/>
            <person name="Birol I."/>
        </authorList>
    </citation>
    <scope>NUCLEOTIDE SEQUENCE [LARGE SCALE GENOMIC DNA]</scope>
</reference>
<organism evidence="2 3">
    <name type="scientific">Aquarana catesbeiana</name>
    <name type="common">American bullfrog</name>
    <name type="synonym">Rana catesbeiana</name>
    <dbReference type="NCBI Taxonomy" id="8400"/>
    <lineage>
        <taxon>Eukaryota</taxon>
        <taxon>Metazoa</taxon>
        <taxon>Chordata</taxon>
        <taxon>Craniata</taxon>
        <taxon>Vertebrata</taxon>
        <taxon>Euteleostomi</taxon>
        <taxon>Amphibia</taxon>
        <taxon>Batrachia</taxon>
        <taxon>Anura</taxon>
        <taxon>Neobatrachia</taxon>
        <taxon>Ranoidea</taxon>
        <taxon>Ranidae</taxon>
        <taxon>Aquarana</taxon>
    </lineage>
</organism>